<feature type="compositionally biased region" description="Basic and acidic residues" evidence="1">
    <location>
        <begin position="39"/>
        <end position="60"/>
    </location>
</feature>
<organism evidence="2 3">
    <name type="scientific">Mycolicibacterium senegalense</name>
    <dbReference type="NCBI Taxonomy" id="1796"/>
    <lineage>
        <taxon>Bacteria</taxon>
        <taxon>Bacillati</taxon>
        <taxon>Actinomycetota</taxon>
        <taxon>Actinomycetes</taxon>
        <taxon>Mycobacteriales</taxon>
        <taxon>Mycobacteriaceae</taxon>
        <taxon>Mycolicibacterium</taxon>
    </lineage>
</organism>
<sequence>MTEPQHDVSNTGPASTETHETDQSGTSVPPEAENASQGNREERFRKERNEARDALATAEERIQRMQRAEVERLASEHLAVGGDLFLNGNDVASYVDEETGEVDAERVAEDARLLISERPRLGKPPRGFDPSQGTGGRPQPKPEISFATMIFDAVEQHTKIS</sequence>
<name>A0ABR5G1Y4_9MYCO</name>
<proteinExistence type="predicted"/>
<accession>A0ABR5G1Y4</accession>
<gene>
    <name evidence="2" type="ORF">ABW05_24915</name>
</gene>
<evidence type="ECO:0000256" key="1">
    <source>
        <dbReference type="SAM" id="MobiDB-lite"/>
    </source>
</evidence>
<feature type="compositionally biased region" description="Polar residues" evidence="1">
    <location>
        <begin position="7"/>
        <end position="16"/>
    </location>
</feature>
<feature type="region of interest" description="Disordered" evidence="1">
    <location>
        <begin position="115"/>
        <end position="143"/>
    </location>
</feature>
<dbReference type="EMBL" id="LDPU01000001">
    <property type="protein sequence ID" value="KLO54221.1"/>
    <property type="molecule type" value="Genomic_DNA"/>
</dbReference>
<evidence type="ECO:0000313" key="3">
    <source>
        <dbReference type="Proteomes" id="UP000036499"/>
    </source>
</evidence>
<reference evidence="2 3" key="1">
    <citation type="submission" date="2015-05" db="EMBL/GenBank/DDBJ databases">
        <title>Genome sequence of Mycobacterium senegalense.</title>
        <authorList>
            <person name="Greninger A.L."/>
            <person name="Miller S."/>
        </authorList>
    </citation>
    <scope>NUCLEOTIDE SEQUENCE [LARGE SCALE GENOMIC DNA]</scope>
    <source>
        <strain evidence="2 3">CK2</strain>
    </source>
</reference>
<evidence type="ECO:0008006" key="4">
    <source>
        <dbReference type="Google" id="ProtNLM"/>
    </source>
</evidence>
<protein>
    <recommendedName>
        <fullName evidence="4">Scaffolding protein</fullName>
    </recommendedName>
</protein>
<comment type="caution">
    <text evidence="2">The sequence shown here is derived from an EMBL/GenBank/DDBJ whole genome shotgun (WGS) entry which is preliminary data.</text>
</comment>
<dbReference type="Proteomes" id="UP000036499">
    <property type="component" value="Unassembled WGS sequence"/>
</dbReference>
<evidence type="ECO:0000313" key="2">
    <source>
        <dbReference type="EMBL" id="KLO54221.1"/>
    </source>
</evidence>
<dbReference type="RefSeq" id="WP_047041062.1">
    <property type="nucleotide sequence ID" value="NZ_LDCO01000063.1"/>
</dbReference>
<feature type="region of interest" description="Disordered" evidence="1">
    <location>
        <begin position="1"/>
        <end position="60"/>
    </location>
</feature>
<keyword evidence="3" id="KW-1185">Reference proteome</keyword>